<dbReference type="GO" id="GO:0016787">
    <property type="term" value="F:hydrolase activity"/>
    <property type="evidence" value="ECO:0007669"/>
    <property type="project" value="UniProtKB-KW"/>
</dbReference>
<feature type="domain" description="Helicase ATP-binding" evidence="13">
    <location>
        <begin position="25"/>
        <end position="193"/>
    </location>
</feature>
<dbReference type="EC" id="5.6.2.4" evidence="10"/>
<dbReference type="GO" id="GO:0043138">
    <property type="term" value="F:3'-5' DNA helicase activity"/>
    <property type="evidence" value="ECO:0007669"/>
    <property type="project" value="UniProtKB-EC"/>
</dbReference>
<reference evidence="15" key="1">
    <citation type="journal article" date="2019" name="Nat. Med.">
        <title>A library of human gut bacterial isolates paired with longitudinal multiomics data enables mechanistic microbiome research.</title>
        <authorList>
            <person name="Poyet M."/>
            <person name="Groussin M."/>
            <person name="Gibbons S.M."/>
            <person name="Avila-Pacheco J."/>
            <person name="Jiang X."/>
            <person name="Kearney S.M."/>
            <person name="Perrotta A.R."/>
            <person name="Berdy B."/>
            <person name="Zhao S."/>
            <person name="Lieberman T.D."/>
            <person name="Swanson P.K."/>
            <person name="Smith M."/>
            <person name="Roesemann S."/>
            <person name="Alexander J.E."/>
            <person name="Rich S.A."/>
            <person name="Livny J."/>
            <person name="Vlamakis H."/>
            <person name="Clish C."/>
            <person name="Bullock K."/>
            <person name="Deik A."/>
            <person name="Scott J."/>
            <person name="Pierce K.A."/>
            <person name="Xavier R.J."/>
            <person name="Alm E.J."/>
        </authorList>
    </citation>
    <scope>NUCLEOTIDE SEQUENCE</scope>
    <source>
        <strain evidence="15">BIOML-A4</strain>
    </source>
</reference>
<dbReference type="GO" id="GO:0006281">
    <property type="term" value="P:DNA repair"/>
    <property type="evidence" value="ECO:0007669"/>
    <property type="project" value="TreeGrafter"/>
</dbReference>
<keyword evidence="7" id="KW-0238">DNA-binding</keyword>
<dbReference type="SUPFAM" id="SSF52540">
    <property type="entry name" value="P-loop containing nucleoside triphosphate hydrolases"/>
    <property type="match status" value="1"/>
</dbReference>
<name>A0A6G1ZL18_9BACT</name>
<keyword evidence="2" id="KW-0479">Metal-binding</keyword>
<gene>
    <name evidence="15" type="ORF">GKE01_24375</name>
</gene>
<keyword evidence="3" id="KW-0547">Nucleotide-binding</keyword>
<dbReference type="GO" id="GO:0006310">
    <property type="term" value="P:DNA recombination"/>
    <property type="evidence" value="ECO:0007669"/>
    <property type="project" value="InterPro"/>
</dbReference>
<proteinExistence type="inferred from homology"/>
<evidence type="ECO:0000256" key="7">
    <source>
        <dbReference type="ARBA" id="ARBA00023125"/>
    </source>
</evidence>
<dbReference type="PANTHER" id="PTHR13710">
    <property type="entry name" value="DNA HELICASE RECQ FAMILY MEMBER"/>
    <property type="match status" value="1"/>
</dbReference>
<feature type="domain" description="Helicase C-terminal" evidence="14">
    <location>
        <begin position="214"/>
        <end position="363"/>
    </location>
</feature>
<evidence type="ECO:0000256" key="11">
    <source>
        <dbReference type="ARBA" id="ARBA00044535"/>
    </source>
</evidence>
<dbReference type="Pfam" id="PF16124">
    <property type="entry name" value="RecQ_Zn_bind"/>
    <property type="match status" value="1"/>
</dbReference>
<dbReference type="SMART" id="SM00490">
    <property type="entry name" value="HELICc"/>
    <property type="match status" value="1"/>
</dbReference>
<sequence length="643" mass="73910">MDVYHKILEKYWGYPAFRPLQEDIIHSVCEGKDTLGLMPTGGGKSITFQVPALAMEGICIVVTPLIALMKDQVDNLRRLGIKATAVYSGMTRQEIIAQLENCIFGDYKFLYVSPERLGTDIFKSKLQAMNVCLLVIDESHCISQWGYDFRPSYLSIADIREELPGVPVLALTATATPEVVNDIQERLHFREKNVFRKSFVRKNLSYIVRQTEDKINSLIYILGKVPGTAIVYVRNRKRTKEIAVLLQQAGISADFFHAGLNRDDKNLRQSRWKNNECRVIVSTNAFGMGIDKPDVRLVIHMDMPGSLEEYYQEAGRAGRDEQRAYAVALCSNIDCTKLKKRLADEFPDRDFISRVYDALGNYYQIAMGFGLDTVHDFSLVDFCTVYKFSHLQTHHALKILELAGYIEYTEEQENASRLVFTATRDELYKYLHQDKKTDEVIQTILRSYTGLFSDYVYINEGLISTRTGLSQQEIYEVLVRLSKYRIVNYIPHKKTPLIIYTRTREEIKYLSIPRSAYEERKKRFESRINRVMEYINENRICRSRMLISYFGEKGTSDCGCCDVCLAKNDSGLNNHTFNTIRDALKEALTDGPQEAKKLTENLPFPADKIITVIRYLADHDEHFSLEDGIISLTKMNTMSDNEQ</sequence>
<dbReference type="GO" id="GO:0009378">
    <property type="term" value="F:four-way junction helicase activity"/>
    <property type="evidence" value="ECO:0007669"/>
    <property type="project" value="TreeGrafter"/>
</dbReference>
<protein>
    <recommendedName>
        <fullName evidence="11">ATP-dependent DNA helicase RecQ</fullName>
        <ecNumber evidence="10">5.6.2.4</ecNumber>
    </recommendedName>
    <alternativeName>
        <fullName evidence="12">DNA 3'-5' helicase RecQ</fullName>
    </alternativeName>
</protein>
<dbReference type="InterPro" id="IPR014001">
    <property type="entry name" value="Helicase_ATP-bd"/>
</dbReference>
<dbReference type="SMART" id="SM00487">
    <property type="entry name" value="DEXDc"/>
    <property type="match status" value="1"/>
</dbReference>
<dbReference type="GO" id="GO:0046872">
    <property type="term" value="F:metal ion binding"/>
    <property type="evidence" value="ECO:0007669"/>
    <property type="project" value="UniProtKB-KW"/>
</dbReference>
<keyword evidence="8" id="KW-0413">Isomerase</keyword>
<dbReference type="PROSITE" id="PS51192">
    <property type="entry name" value="HELICASE_ATP_BIND_1"/>
    <property type="match status" value="1"/>
</dbReference>
<evidence type="ECO:0000256" key="2">
    <source>
        <dbReference type="ARBA" id="ARBA00022723"/>
    </source>
</evidence>
<evidence type="ECO:0000256" key="4">
    <source>
        <dbReference type="ARBA" id="ARBA00022801"/>
    </source>
</evidence>
<dbReference type="GO" id="GO:0043590">
    <property type="term" value="C:bacterial nucleoid"/>
    <property type="evidence" value="ECO:0007669"/>
    <property type="project" value="TreeGrafter"/>
</dbReference>
<dbReference type="GO" id="GO:0005737">
    <property type="term" value="C:cytoplasm"/>
    <property type="evidence" value="ECO:0007669"/>
    <property type="project" value="TreeGrafter"/>
</dbReference>
<evidence type="ECO:0000256" key="5">
    <source>
        <dbReference type="ARBA" id="ARBA00022806"/>
    </source>
</evidence>
<organism evidence="15">
    <name type="scientific">Parabacteroides goldsteinii</name>
    <dbReference type="NCBI Taxonomy" id="328812"/>
    <lineage>
        <taxon>Bacteria</taxon>
        <taxon>Pseudomonadati</taxon>
        <taxon>Bacteroidota</taxon>
        <taxon>Bacteroidia</taxon>
        <taxon>Bacteroidales</taxon>
        <taxon>Tannerellaceae</taxon>
        <taxon>Parabacteroides</taxon>
    </lineage>
</organism>
<evidence type="ECO:0000256" key="10">
    <source>
        <dbReference type="ARBA" id="ARBA00034808"/>
    </source>
</evidence>
<dbReference type="InterPro" id="IPR011545">
    <property type="entry name" value="DEAD/DEAH_box_helicase_dom"/>
</dbReference>
<dbReference type="Gene3D" id="1.10.10.10">
    <property type="entry name" value="Winged helix-like DNA-binding domain superfamily/Winged helix DNA-binding domain"/>
    <property type="match status" value="1"/>
</dbReference>
<dbReference type="GO" id="GO:0003677">
    <property type="term" value="F:DNA binding"/>
    <property type="evidence" value="ECO:0007669"/>
    <property type="project" value="UniProtKB-KW"/>
</dbReference>
<evidence type="ECO:0000256" key="9">
    <source>
        <dbReference type="ARBA" id="ARBA00034617"/>
    </source>
</evidence>
<dbReference type="InterPro" id="IPR027417">
    <property type="entry name" value="P-loop_NTPase"/>
</dbReference>
<evidence type="ECO:0000259" key="14">
    <source>
        <dbReference type="PROSITE" id="PS51194"/>
    </source>
</evidence>
<evidence type="ECO:0000256" key="12">
    <source>
        <dbReference type="ARBA" id="ARBA00044550"/>
    </source>
</evidence>
<keyword evidence="5 15" id="KW-0347">Helicase</keyword>
<dbReference type="GO" id="GO:0005524">
    <property type="term" value="F:ATP binding"/>
    <property type="evidence" value="ECO:0007669"/>
    <property type="project" value="UniProtKB-KW"/>
</dbReference>
<evidence type="ECO:0000256" key="8">
    <source>
        <dbReference type="ARBA" id="ARBA00023235"/>
    </source>
</evidence>
<evidence type="ECO:0000259" key="13">
    <source>
        <dbReference type="PROSITE" id="PS51192"/>
    </source>
</evidence>
<dbReference type="Pfam" id="PF00270">
    <property type="entry name" value="DEAD"/>
    <property type="match status" value="1"/>
</dbReference>
<dbReference type="RefSeq" id="WP_173015302.1">
    <property type="nucleotide sequence ID" value="NZ_WKLJ01000059.1"/>
</dbReference>
<dbReference type="GO" id="GO:0030894">
    <property type="term" value="C:replisome"/>
    <property type="evidence" value="ECO:0007669"/>
    <property type="project" value="TreeGrafter"/>
</dbReference>
<evidence type="ECO:0000256" key="3">
    <source>
        <dbReference type="ARBA" id="ARBA00022741"/>
    </source>
</evidence>
<dbReference type="FunFam" id="3.40.50.300:FF:001389">
    <property type="entry name" value="ATP-dependent DNA helicase RecQ"/>
    <property type="match status" value="1"/>
</dbReference>
<accession>A0A6G1ZL18</accession>
<keyword evidence="4 15" id="KW-0378">Hydrolase</keyword>
<dbReference type="InterPro" id="IPR032284">
    <property type="entry name" value="RecQ_Zn-bd"/>
</dbReference>
<comment type="caution">
    <text evidence="15">The sequence shown here is derived from an EMBL/GenBank/DDBJ whole genome shotgun (WGS) entry which is preliminary data.</text>
</comment>
<dbReference type="AlphaFoldDB" id="A0A6G1ZL18"/>
<dbReference type="Gene3D" id="3.40.50.300">
    <property type="entry name" value="P-loop containing nucleotide triphosphate hydrolases"/>
    <property type="match status" value="2"/>
</dbReference>
<evidence type="ECO:0000313" key="15">
    <source>
        <dbReference type="EMBL" id="MRY14570.1"/>
    </source>
</evidence>
<dbReference type="PROSITE" id="PS51194">
    <property type="entry name" value="HELICASE_CTER"/>
    <property type="match status" value="1"/>
</dbReference>
<dbReference type="EMBL" id="WKLP01000056">
    <property type="protein sequence ID" value="MRY14570.1"/>
    <property type="molecule type" value="Genomic_DNA"/>
</dbReference>
<keyword evidence="6" id="KW-0067">ATP-binding</keyword>
<evidence type="ECO:0000256" key="6">
    <source>
        <dbReference type="ARBA" id="ARBA00022840"/>
    </source>
</evidence>
<dbReference type="NCBIfam" id="TIGR00614">
    <property type="entry name" value="recQ_fam"/>
    <property type="match status" value="1"/>
</dbReference>
<dbReference type="InterPro" id="IPR001650">
    <property type="entry name" value="Helicase_C-like"/>
</dbReference>
<comment type="similarity">
    <text evidence="1">Belongs to the helicase family. RecQ subfamily.</text>
</comment>
<dbReference type="CDD" id="cd17920">
    <property type="entry name" value="DEXHc_RecQ"/>
    <property type="match status" value="1"/>
</dbReference>
<dbReference type="InterPro" id="IPR036388">
    <property type="entry name" value="WH-like_DNA-bd_sf"/>
</dbReference>
<dbReference type="PANTHER" id="PTHR13710:SF105">
    <property type="entry name" value="ATP-DEPENDENT DNA HELICASE Q1"/>
    <property type="match status" value="1"/>
</dbReference>
<dbReference type="Pfam" id="PF00271">
    <property type="entry name" value="Helicase_C"/>
    <property type="match status" value="1"/>
</dbReference>
<evidence type="ECO:0000256" key="1">
    <source>
        <dbReference type="ARBA" id="ARBA00005446"/>
    </source>
</evidence>
<dbReference type="InterPro" id="IPR004589">
    <property type="entry name" value="DNA_helicase_ATP-dep_RecQ"/>
</dbReference>
<comment type="catalytic activity">
    <reaction evidence="9">
        <text>Couples ATP hydrolysis with the unwinding of duplex DNA by translocating in the 3'-5' direction.</text>
        <dbReference type="EC" id="5.6.2.4"/>
    </reaction>
</comment>